<keyword evidence="7" id="KW-1185">Reference proteome</keyword>
<feature type="region of interest" description="Disordered" evidence="4">
    <location>
        <begin position="526"/>
        <end position="606"/>
    </location>
</feature>
<dbReference type="OrthoDB" id="10040310at2759"/>
<dbReference type="InterPro" id="IPR021893">
    <property type="entry name" value="ZMYM2-like_C"/>
</dbReference>
<accession>A0A8K0EAM8</accession>
<dbReference type="PANTHER" id="PTHR21446:SF13">
    <property type="entry name" value="DUF3504 DOMAIN-CONTAINING PROTEIN"/>
    <property type="match status" value="1"/>
</dbReference>
<feature type="domain" description="ZMYM2-like/QRICH1 C-terminal" evidence="5">
    <location>
        <begin position="416"/>
        <end position="521"/>
    </location>
</feature>
<feature type="compositionally biased region" description="Basic and acidic residues" evidence="4">
    <location>
        <begin position="528"/>
        <end position="593"/>
    </location>
</feature>
<protein>
    <submittedName>
        <fullName evidence="6">Hypp6780 protein</fullName>
    </submittedName>
</protein>
<evidence type="ECO:0000259" key="5">
    <source>
        <dbReference type="Pfam" id="PF12012"/>
    </source>
</evidence>
<evidence type="ECO:0000256" key="3">
    <source>
        <dbReference type="ARBA" id="ARBA00022843"/>
    </source>
</evidence>
<evidence type="ECO:0000256" key="1">
    <source>
        <dbReference type="ARBA" id="ARBA00022499"/>
    </source>
</evidence>
<evidence type="ECO:0000313" key="7">
    <source>
        <dbReference type="Proteomes" id="UP000838412"/>
    </source>
</evidence>
<dbReference type="Pfam" id="PF12012">
    <property type="entry name" value="DUF3504"/>
    <property type="match status" value="1"/>
</dbReference>
<evidence type="ECO:0000256" key="2">
    <source>
        <dbReference type="ARBA" id="ARBA00022553"/>
    </source>
</evidence>
<sequence>MFVLEGTNRWNLNRQGEAVDLPASSNTRMYNIRLMSSIKSMNRRVLGTDLLPDFKAPGKPTCELMAVEYLLAQSGKGDFHCITNGPEGHIVPDLNTDEAVDWEVVPDTTCFFPQNMESAAATYFHKDDILKMRMHQEHERLTMSNMMGQFLTMMGQFMAASGPYTPPPPGFLYLQNTGPDGTSETSSDSSNRRSVSSSGSSDGSSDCTDSRSSVSISAFADRDTEFSESESSVTETTSEVSVPTDGGGRQVTRNHRIGAVMGTVRIIPNRNTINENTDNAQLHHTIDEEAAVYLYEGGEDYETQKASAAVVYREMEETRENGLDIDGKNIKVQCTSDEELKQRLNIRPCRVHILRLRPPFTDNQWRDLYGIIPCRVMVSRQIAWPHLDWISEWVEQQLDSRGEAVGVSKKQADPLSYEDESRLWDSNTITTETSQGLSYGAFFYNCKLFGLRGMDEHQRLMLDQYKFGTDNNGRYLRYTGRFSKNFQDGLQQRQVGVKDLKQYASPTNPRCVVNLFEQYFQTNGNIGGHKDDSRNISGHKDDSRNISGHKDDSRNISGNKDDSRNISGHKDDSRNISGHKDDSRNISGHKDDSSINSATTTKPTITGTGRLSRLSIVQPNGLKIYMDF</sequence>
<keyword evidence="1" id="KW-1017">Isopeptide bond</keyword>
<reference evidence="6" key="1">
    <citation type="submission" date="2022-01" db="EMBL/GenBank/DDBJ databases">
        <authorList>
            <person name="Braso-Vives M."/>
        </authorList>
    </citation>
    <scope>NUCLEOTIDE SEQUENCE</scope>
</reference>
<feature type="compositionally biased region" description="Low complexity" evidence="4">
    <location>
        <begin position="229"/>
        <end position="244"/>
    </location>
</feature>
<name>A0A8K0EAM8_BRALA</name>
<proteinExistence type="predicted"/>
<feature type="compositionally biased region" description="Low complexity" evidence="4">
    <location>
        <begin position="180"/>
        <end position="217"/>
    </location>
</feature>
<evidence type="ECO:0000313" key="6">
    <source>
        <dbReference type="EMBL" id="CAH1242504.1"/>
    </source>
</evidence>
<dbReference type="AlphaFoldDB" id="A0A8K0EAM8"/>
<gene>
    <name evidence="6" type="primary">Hypp6780</name>
    <name evidence="6" type="ORF">BLAG_LOCUS5793</name>
</gene>
<organism evidence="6 7">
    <name type="scientific">Branchiostoma lanceolatum</name>
    <name type="common">Common lancelet</name>
    <name type="synonym">Amphioxus lanceolatum</name>
    <dbReference type="NCBI Taxonomy" id="7740"/>
    <lineage>
        <taxon>Eukaryota</taxon>
        <taxon>Metazoa</taxon>
        <taxon>Chordata</taxon>
        <taxon>Cephalochordata</taxon>
        <taxon>Leptocardii</taxon>
        <taxon>Amphioxiformes</taxon>
        <taxon>Branchiostomatidae</taxon>
        <taxon>Branchiostoma</taxon>
    </lineage>
</organism>
<keyword evidence="3" id="KW-0832">Ubl conjugation</keyword>
<dbReference type="InterPro" id="IPR052787">
    <property type="entry name" value="MAVS"/>
</dbReference>
<dbReference type="PANTHER" id="PTHR21446">
    <property type="entry name" value="DUF3504 DOMAIN-CONTAINING PROTEIN"/>
    <property type="match status" value="1"/>
</dbReference>
<evidence type="ECO:0000256" key="4">
    <source>
        <dbReference type="SAM" id="MobiDB-lite"/>
    </source>
</evidence>
<dbReference type="EMBL" id="OV696697">
    <property type="protein sequence ID" value="CAH1242504.1"/>
    <property type="molecule type" value="Genomic_DNA"/>
</dbReference>
<keyword evidence="2" id="KW-0597">Phosphoprotein</keyword>
<feature type="region of interest" description="Disordered" evidence="4">
    <location>
        <begin position="168"/>
        <end position="256"/>
    </location>
</feature>
<dbReference type="Proteomes" id="UP000838412">
    <property type="component" value="Chromosome 12"/>
</dbReference>